<gene>
    <name evidence="2" type="ORF">ATANTOWER_014525</name>
</gene>
<keyword evidence="3" id="KW-1185">Reference proteome</keyword>
<dbReference type="Proteomes" id="UP001345963">
    <property type="component" value="Unassembled WGS sequence"/>
</dbReference>
<evidence type="ECO:0008006" key="4">
    <source>
        <dbReference type="Google" id="ProtNLM"/>
    </source>
</evidence>
<name>A0ABU7BYL7_9TELE</name>
<dbReference type="EMBL" id="JAHUTI010071867">
    <property type="protein sequence ID" value="MED6255756.1"/>
    <property type="molecule type" value="Genomic_DNA"/>
</dbReference>
<sequence length="115" mass="12748">MKQILVCFMFRVISNDVCLHSSCSSSVSYYSQTFICQRETWVEINNPDFPEPPRATKGAASPGRQTPGGPHGVGLQRIAERNRASDTQVHRISLEPGRPSGQAPTQDPKLLHRNC</sequence>
<protein>
    <recommendedName>
        <fullName evidence="4">Secreted protein</fullName>
    </recommendedName>
</protein>
<proteinExistence type="predicted"/>
<comment type="caution">
    <text evidence="2">The sequence shown here is derived from an EMBL/GenBank/DDBJ whole genome shotgun (WGS) entry which is preliminary data.</text>
</comment>
<reference evidence="2 3" key="1">
    <citation type="submission" date="2021-07" db="EMBL/GenBank/DDBJ databases">
        <authorList>
            <person name="Palmer J.M."/>
        </authorList>
    </citation>
    <scope>NUCLEOTIDE SEQUENCE [LARGE SCALE GENOMIC DNA]</scope>
    <source>
        <strain evidence="2 3">AT_MEX2019</strain>
        <tissue evidence="2">Muscle</tissue>
    </source>
</reference>
<feature type="region of interest" description="Disordered" evidence="1">
    <location>
        <begin position="46"/>
        <end position="115"/>
    </location>
</feature>
<organism evidence="2 3">
    <name type="scientific">Ataeniobius toweri</name>
    <dbReference type="NCBI Taxonomy" id="208326"/>
    <lineage>
        <taxon>Eukaryota</taxon>
        <taxon>Metazoa</taxon>
        <taxon>Chordata</taxon>
        <taxon>Craniata</taxon>
        <taxon>Vertebrata</taxon>
        <taxon>Euteleostomi</taxon>
        <taxon>Actinopterygii</taxon>
        <taxon>Neopterygii</taxon>
        <taxon>Teleostei</taxon>
        <taxon>Neoteleostei</taxon>
        <taxon>Acanthomorphata</taxon>
        <taxon>Ovalentaria</taxon>
        <taxon>Atherinomorphae</taxon>
        <taxon>Cyprinodontiformes</taxon>
        <taxon>Goodeidae</taxon>
        <taxon>Ataeniobius</taxon>
    </lineage>
</organism>
<evidence type="ECO:0000313" key="2">
    <source>
        <dbReference type="EMBL" id="MED6255756.1"/>
    </source>
</evidence>
<accession>A0ABU7BYL7</accession>
<evidence type="ECO:0000313" key="3">
    <source>
        <dbReference type="Proteomes" id="UP001345963"/>
    </source>
</evidence>
<feature type="compositionally biased region" description="Basic and acidic residues" evidence="1">
    <location>
        <begin position="78"/>
        <end position="93"/>
    </location>
</feature>
<evidence type="ECO:0000256" key="1">
    <source>
        <dbReference type="SAM" id="MobiDB-lite"/>
    </source>
</evidence>